<sequence>MPGYQGHVVGGTLTAGGAWLSLALWLPAWGPEPVMGVALMAVAILASLFPDVDTDSKGQRLFYAILVLADLTLMWFGKYRWAAILGFVAMLPAVGHHRGWTHTWWAMLVVPLPIVLLPAWFFGTAAVVLVPFYAAAVLGYLSHLILDRLF</sequence>
<dbReference type="Proteomes" id="UP000580856">
    <property type="component" value="Unassembled WGS sequence"/>
</dbReference>
<feature type="transmembrane region" description="Helical" evidence="1">
    <location>
        <begin position="61"/>
        <end position="91"/>
    </location>
</feature>
<keyword evidence="1" id="KW-1133">Transmembrane helix</keyword>
<evidence type="ECO:0000313" key="3">
    <source>
        <dbReference type="Proteomes" id="UP000580856"/>
    </source>
</evidence>
<proteinExistence type="predicted"/>
<keyword evidence="1" id="KW-0472">Membrane</keyword>
<keyword evidence="3" id="KW-1185">Reference proteome</keyword>
<dbReference type="AlphaFoldDB" id="A0A846QPK7"/>
<feature type="transmembrane region" description="Helical" evidence="1">
    <location>
        <begin position="128"/>
        <end position="146"/>
    </location>
</feature>
<dbReference type="GO" id="GO:0016787">
    <property type="term" value="F:hydrolase activity"/>
    <property type="evidence" value="ECO:0007669"/>
    <property type="project" value="UniProtKB-KW"/>
</dbReference>
<keyword evidence="1" id="KW-0812">Transmembrane</keyword>
<feature type="transmembrane region" description="Helical" evidence="1">
    <location>
        <begin position="6"/>
        <end position="26"/>
    </location>
</feature>
<dbReference type="RefSeq" id="WP_167940408.1">
    <property type="nucleotide sequence ID" value="NZ_JAATJA010000001.1"/>
</dbReference>
<gene>
    <name evidence="2" type="ORF">GGQ74_000985</name>
</gene>
<protein>
    <submittedName>
        <fullName evidence="2">Membrane-bound metal-dependent hydrolase YbcI (DUF457 family)</fullName>
    </submittedName>
</protein>
<accession>A0A846QPK7</accession>
<reference evidence="2 3" key="1">
    <citation type="submission" date="2020-03" db="EMBL/GenBank/DDBJ databases">
        <title>Genomic Encyclopedia of Type Strains, Phase IV (KMG-IV): sequencing the most valuable type-strain genomes for metagenomic binning, comparative biology and taxonomic classification.</title>
        <authorList>
            <person name="Goeker M."/>
        </authorList>
    </citation>
    <scope>NUCLEOTIDE SEQUENCE [LARGE SCALE GENOMIC DNA]</scope>
    <source>
        <strain evidence="2 3">DSM 24233</strain>
    </source>
</reference>
<evidence type="ECO:0000313" key="2">
    <source>
        <dbReference type="EMBL" id="NJB67345.1"/>
    </source>
</evidence>
<feature type="transmembrane region" description="Helical" evidence="1">
    <location>
        <begin position="33"/>
        <end position="49"/>
    </location>
</feature>
<dbReference type="InterPro" id="IPR007404">
    <property type="entry name" value="YdjM-like"/>
</dbReference>
<dbReference type="Pfam" id="PF04307">
    <property type="entry name" value="YdjM"/>
    <property type="match status" value="1"/>
</dbReference>
<feature type="transmembrane region" description="Helical" evidence="1">
    <location>
        <begin position="103"/>
        <end position="122"/>
    </location>
</feature>
<name>A0A846QPK7_9BACT</name>
<dbReference type="EMBL" id="JAATJA010000001">
    <property type="protein sequence ID" value="NJB67345.1"/>
    <property type="molecule type" value="Genomic_DNA"/>
</dbReference>
<organism evidence="2 3">
    <name type="scientific">Desulfobaculum xiamenense</name>
    <dbReference type="NCBI Taxonomy" id="995050"/>
    <lineage>
        <taxon>Bacteria</taxon>
        <taxon>Pseudomonadati</taxon>
        <taxon>Thermodesulfobacteriota</taxon>
        <taxon>Desulfovibrionia</taxon>
        <taxon>Desulfovibrionales</taxon>
        <taxon>Desulfovibrionaceae</taxon>
        <taxon>Desulfobaculum</taxon>
    </lineage>
</organism>
<comment type="caution">
    <text evidence="2">The sequence shown here is derived from an EMBL/GenBank/DDBJ whole genome shotgun (WGS) entry which is preliminary data.</text>
</comment>
<keyword evidence="2" id="KW-0378">Hydrolase</keyword>
<evidence type="ECO:0000256" key="1">
    <source>
        <dbReference type="SAM" id="Phobius"/>
    </source>
</evidence>